<feature type="transmembrane region" description="Helical" evidence="2">
    <location>
        <begin position="7"/>
        <end position="26"/>
    </location>
</feature>
<dbReference type="PANTHER" id="PTHR34220:SF7">
    <property type="entry name" value="SENSOR HISTIDINE KINASE YPDA"/>
    <property type="match status" value="1"/>
</dbReference>
<keyword evidence="2" id="KW-1133">Transmembrane helix</keyword>
<dbReference type="InterPro" id="IPR010559">
    <property type="entry name" value="Sig_transdc_His_kin_internal"/>
</dbReference>
<dbReference type="GO" id="GO:0000155">
    <property type="term" value="F:phosphorelay sensor kinase activity"/>
    <property type="evidence" value="ECO:0007669"/>
    <property type="project" value="InterPro"/>
</dbReference>
<proteinExistence type="predicted"/>
<sequence length="375" mass="43001">MFRSKAFTFFTHAICWLFFFSIPVLFINQRSESELFTDILKTGPYWLFYGCYILLFYLHGYVLLPRFFLRKKYVAYGSILLLLLTGVYFLKPFDTLITKISRTADLNRNPNREPDGLRPGPPPDRRAAPPFNGPGRRMGPPRGGQMRVDIVSIFLFIMIVALSLAIEVTRRLRATQQRALLAEAEKAKAELSFLKAQINPHFLFNILNSIYSLAITQNENTANAILKLSNLMRYLTDEVTADYVALSAEVASLQDYIALQQLRLSKKVQVDFSVAGNLENKKIAPLIFIPFIENVFKYGISNREASHLIIRLQIEEQKITFYCQNPIFPHQTTLERTGIGISNTRERLQHLYPNNHALTISTENQLFTLLLTLPV</sequence>
<feature type="domain" description="Signal transduction histidine kinase internal region" evidence="3">
    <location>
        <begin position="189"/>
        <end position="267"/>
    </location>
</feature>
<dbReference type="EMBL" id="CP055156">
    <property type="protein sequence ID" value="QNF32107.1"/>
    <property type="molecule type" value="Genomic_DNA"/>
</dbReference>
<dbReference type="KEGG" id="aswu:HUW51_04950"/>
<evidence type="ECO:0000256" key="1">
    <source>
        <dbReference type="SAM" id="MobiDB-lite"/>
    </source>
</evidence>
<evidence type="ECO:0000313" key="5">
    <source>
        <dbReference type="Proteomes" id="UP000515237"/>
    </source>
</evidence>
<feature type="compositionally biased region" description="Low complexity" evidence="1">
    <location>
        <begin position="128"/>
        <end position="143"/>
    </location>
</feature>
<name>A0A7G7G4M3_9BACT</name>
<dbReference type="Proteomes" id="UP000515237">
    <property type="component" value="Chromosome"/>
</dbReference>
<dbReference type="InterPro" id="IPR050640">
    <property type="entry name" value="Bact_2-comp_sensor_kinase"/>
</dbReference>
<protein>
    <submittedName>
        <fullName evidence="4">Histidine kinase</fullName>
    </submittedName>
</protein>
<evidence type="ECO:0000256" key="2">
    <source>
        <dbReference type="SAM" id="Phobius"/>
    </source>
</evidence>
<dbReference type="InterPro" id="IPR036890">
    <property type="entry name" value="HATPase_C_sf"/>
</dbReference>
<dbReference type="AlphaFoldDB" id="A0A7G7G4M3"/>
<keyword evidence="4" id="KW-0808">Transferase</keyword>
<feature type="transmembrane region" description="Helical" evidence="2">
    <location>
        <begin position="73"/>
        <end position="90"/>
    </location>
</feature>
<dbReference type="PANTHER" id="PTHR34220">
    <property type="entry name" value="SENSOR HISTIDINE KINASE YPDA"/>
    <property type="match status" value="1"/>
</dbReference>
<evidence type="ECO:0000313" key="4">
    <source>
        <dbReference type="EMBL" id="QNF32107.1"/>
    </source>
</evidence>
<dbReference type="Gene3D" id="3.30.565.10">
    <property type="entry name" value="Histidine kinase-like ATPase, C-terminal domain"/>
    <property type="match status" value="1"/>
</dbReference>
<keyword evidence="5" id="KW-1185">Reference proteome</keyword>
<dbReference type="RefSeq" id="WP_185272888.1">
    <property type="nucleotide sequence ID" value="NZ_CP055156.1"/>
</dbReference>
<gene>
    <name evidence="4" type="ORF">HUW51_04950</name>
</gene>
<keyword evidence="4" id="KW-0418">Kinase</keyword>
<feature type="transmembrane region" description="Helical" evidence="2">
    <location>
        <begin position="150"/>
        <end position="168"/>
    </location>
</feature>
<keyword evidence="2" id="KW-0472">Membrane</keyword>
<dbReference type="GO" id="GO:0016020">
    <property type="term" value="C:membrane"/>
    <property type="evidence" value="ECO:0007669"/>
    <property type="project" value="InterPro"/>
</dbReference>
<dbReference type="Pfam" id="PF06580">
    <property type="entry name" value="His_kinase"/>
    <property type="match status" value="1"/>
</dbReference>
<feature type="transmembrane region" description="Helical" evidence="2">
    <location>
        <begin position="46"/>
        <end position="64"/>
    </location>
</feature>
<feature type="region of interest" description="Disordered" evidence="1">
    <location>
        <begin position="107"/>
        <end position="143"/>
    </location>
</feature>
<keyword evidence="2" id="KW-0812">Transmembrane</keyword>
<evidence type="ECO:0000259" key="3">
    <source>
        <dbReference type="Pfam" id="PF06580"/>
    </source>
</evidence>
<accession>A0A7G7G4M3</accession>
<reference evidence="4 5" key="1">
    <citation type="journal article" date="2018" name="Int. J. Syst. Evol. Microbiol.">
        <title>Adhaeribacter swui sp. nov., isolated from wet mud.</title>
        <authorList>
            <person name="Kim D.U."/>
            <person name="Kim K.W."/>
            <person name="Kang M.S."/>
            <person name="Kim J.Y."/>
            <person name="Jang J.H."/>
            <person name="Kim M.K."/>
        </authorList>
    </citation>
    <scope>NUCLEOTIDE SEQUENCE [LARGE SCALE GENOMIC DNA]</scope>
    <source>
        <strain evidence="4 5">KCTC 52873</strain>
    </source>
</reference>
<organism evidence="4 5">
    <name type="scientific">Adhaeribacter swui</name>
    <dbReference type="NCBI Taxonomy" id="2086471"/>
    <lineage>
        <taxon>Bacteria</taxon>
        <taxon>Pseudomonadati</taxon>
        <taxon>Bacteroidota</taxon>
        <taxon>Cytophagia</taxon>
        <taxon>Cytophagales</taxon>
        <taxon>Hymenobacteraceae</taxon>
        <taxon>Adhaeribacter</taxon>
    </lineage>
</organism>
<dbReference type="SUPFAM" id="SSF55874">
    <property type="entry name" value="ATPase domain of HSP90 chaperone/DNA topoisomerase II/histidine kinase"/>
    <property type="match status" value="1"/>
</dbReference>